<organism evidence="3">
    <name type="scientific">Arion vulgaris</name>
    <dbReference type="NCBI Taxonomy" id="1028688"/>
    <lineage>
        <taxon>Eukaryota</taxon>
        <taxon>Metazoa</taxon>
        <taxon>Spiralia</taxon>
        <taxon>Lophotrochozoa</taxon>
        <taxon>Mollusca</taxon>
        <taxon>Gastropoda</taxon>
        <taxon>Heterobranchia</taxon>
        <taxon>Euthyneura</taxon>
        <taxon>Panpulmonata</taxon>
        <taxon>Eupulmonata</taxon>
        <taxon>Stylommatophora</taxon>
        <taxon>Helicina</taxon>
        <taxon>Arionoidea</taxon>
        <taxon>Arionidae</taxon>
        <taxon>Arion</taxon>
    </lineage>
</organism>
<reference evidence="3" key="1">
    <citation type="submission" date="2014-12" db="EMBL/GenBank/DDBJ databases">
        <title>Insight into the proteome of Arion vulgaris.</title>
        <authorList>
            <person name="Aradska J."/>
            <person name="Bulat T."/>
            <person name="Smidak R."/>
            <person name="Sarate P."/>
            <person name="Gangsoo J."/>
            <person name="Sialana F."/>
            <person name="Bilban M."/>
            <person name="Lubec G."/>
        </authorList>
    </citation>
    <scope>NUCLEOTIDE SEQUENCE</scope>
    <source>
        <tissue evidence="3">Skin</tissue>
    </source>
</reference>
<evidence type="ECO:0000313" key="2">
    <source>
        <dbReference type="EMBL" id="CEK52374.1"/>
    </source>
</evidence>
<gene>
    <name evidence="3" type="primary">ORF16531</name>
    <name evidence="2" type="synonym">ORF16529</name>
</gene>
<name>A0A0B6YAA6_9EUPU</name>
<evidence type="ECO:0000313" key="3">
    <source>
        <dbReference type="EMBL" id="CEK52375.1"/>
    </source>
</evidence>
<proteinExistence type="predicted"/>
<sequence length="170" mass="19497">MSSFEVKQEKLKRAVIAYLKTCPGRKCFRHDIWNNVSSFMQEPLNRKKYGVSKMHAFLDKFNDVLKSEGEYVVLRQQINEDHDDSVVLVSSDDSENESSFSATSSLTFTSKGAKSEPGSKKKKFPTECRTPGMDFQERVISILLAEYGKMSIFKFEDVYQSKYGPITDFE</sequence>
<feature type="region of interest" description="Disordered" evidence="1">
    <location>
        <begin position="109"/>
        <end position="129"/>
    </location>
</feature>
<protein>
    <submittedName>
        <fullName evidence="3">Uncharacterized protein</fullName>
    </submittedName>
</protein>
<dbReference type="AlphaFoldDB" id="A0A0B6YAA6"/>
<dbReference type="EMBL" id="HACG01005510">
    <property type="protein sequence ID" value="CEK52375.1"/>
    <property type="molecule type" value="Transcribed_RNA"/>
</dbReference>
<dbReference type="EMBL" id="HACG01005509">
    <property type="protein sequence ID" value="CEK52374.1"/>
    <property type="molecule type" value="Transcribed_RNA"/>
</dbReference>
<accession>A0A0B6YAA6</accession>
<feature type="non-terminal residue" evidence="3">
    <location>
        <position position="170"/>
    </location>
</feature>
<evidence type="ECO:0000256" key="1">
    <source>
        <dbReference type="SAM" id="MobiDB-lite"/>
    </source>
</evidence>